<dbReference type="Pfam" id="PF10325">
    <property type="entry name" value="7TM_GPCR_Srz"/>
    <property type="match status" value="1"/>
</dbReference>
<reference evidence="2" key="1">
    <citation type="submission" date="2022-11" db="EMBL/GenBank/DDBJ databases">
        <authorList>
            <person name="Kikuchi T."/>
        </authorList>
    </citation>
    <scope>NUCLEOTIDE SEQUENCE</scope>
    <source>
        <strain evidence="2">PS1010</strain>
    </source>
</reference>
<dbReference type="PANTHER" id="PTHR31720">
    <property type="entry name" value="SERPENTINE RECEPTOR, CLASS Z-RELATED"/>
    <property type="match status" value="1"/>
</dbReference>
<dbReference type="Proteomes" id="UP001152747">
    <property type="component" value="Unassembled WGS sequence"/>
</dbReference>
<keyword evidence="3" id="KW-1185">Reference proteome</keyword>
<keyword evidence="1" id="KW-0472">Membrane</keyword>
<name>A0A9P1IW53_9PELO</name>
<keyword evidence="1" id="KW-0812">Transmembrane</keyword>
<evidence type="ECO:0000256" key="1">
    <source>
        <dbReference type="SAM" id="Phobius"/>
    </source>
</evidence>
<comment type="caution">
    <text evidence="2">The sequence shown here is derived from an EMBL/GenBank/DDBJ whole genome shotgun (WGS) entry which is preliminary data.</text>
</comment>
<evidence type="ECO:0000313" key="2">
    <source>
        <dbReference type="EMBL" id="CAI5450493.1"/>
    </source>
</evidence>
<accession>A0A9P1IW53</accession>
<dbReference type="AlphaFoldDB" id="A0A9P1IW53"/>
<feature type="transmembrane region" description="Helical" evidence="1">
    <location>
        <begin position="68"/>
        <end position="91"/>
    </location>
</feature>
<dbReference type="InterPro" id="IPR018817">
    <property type="entry name" value="7TM_GPCR_serpentine_rcpt_Srz"/>
</dbReference>
<feature type="transmembrane region" description="Helical" evidence="1">
    <location>
        <begin position="31"/>
        <end position="53"/>
    </location>
</feature>
<dbReference type="OrthoDB" id="5875403at2759"/>
<keyword evidence="1" id="KW-1133">Transmembrane helix</keyword>
<proteinExistence type="predicted"/>
<gene>
    <name evidence="2" type="ORF">CAMP_LOCUS13130</name>
</gene>
<organism evidence="2 3">
    <name type="scientific">Caenorhabditis angaria</name>
    <dbReference type="NCBI Taxonomy" id="860376"/>
    <lineage>
        <taxon>Eukaryota</taxon>
        <taxon>Metazoa</taxon>
        <taxon>Ecdysozoa</taxon>
        <taxon>Nematoda</taxon>
        <taxon>Chromadorea</taxon>
        <taxon>Rhabditida</taxon>
        <taxon>Rhabditina</taxon>
        <taxon>Rhabditomorpha</taxon>
        <taxon>Rhabditoidea</taxon>
        <taxon>Rhabditidae</taxon>
        <taxon>Peloderinae</taxon>
        <taxon>Caenorhabditis</taxon>
    </lineage>
</organism>
<protein>
    <recommendedName>
        <fullName evidence="4">Serpentine receptor class gamma</fullName>
    </recommendedName>
</protein>
<sequence length="135" mass="15940">MFSSMFYICILISVRKITSQSKFIRTRPEKVIIYQTSVLLFVKFLCLPLILFFSDFYEPDLNGVLNVLYYSLFFIDIITTPIVFQITYLFCNKTNLENLLKMNFRKLKTWKNIFGRHGVEDFHVPHNIMSTTSGV</sequence>
<dbReference type="EMBL" id="CANHGI010000005">
    <property type="protein sequence ID" value="CAI5450493.1"/>
    <property type="molecule type" value="Genomic_DNA"/>
</dbReference>
<evidence type="ECO:0000313" key="3">
    <source>
        <dbReference type="Proteomes" id="UP001152747"/>
    </source>
</evidence>
<evidence type="ECO:0008006" key="4">
    <source>
        <dbReference type="Google" id="ProtNLM"/>
    </source>
</evidence>